<evidence type="ECO:0000313" key="2">
    <source>
        <dbReference type="EMBL" id="STL89293.1"/>
    </source>
</evidence>
<dbReference type="InterPro" id="IPR036390">
    <property type="entry name" value="WH_DNA-bd_sf"/>
</dbReference>
<name>A0A377CAP1_ECOLX</name>
<dbReference type="InterPro" id="IPR036388">
    <property type="entry name" value="WH-like_DNA-bd_sf"/>
</dbReference>
<dbReference type="PANTHER" id="PTHR30185:SF14">
    <property type="entry name" value="STATIONARY PHASE-INDUCIBLE PROTEIN CSIE-RELATED"/>
    <property type="match status" value="1"/>
</dbReference>
<dbReference type="PANTHER" id="PTHR30185">
    <property type="entry name" value="CRYPTIC BETA-GLUCOSIDE BGL OPERON ANTITERMINATOR"/>
    <property type="match status" value="1"/>
</dbReference>
<dbReference type="SUPFAM" id="SSF46785">
    <property type="entry name" value="Winged helix' DNA-binding domain"/>
    <property type="match status" value="1"/>
</dbReference>
<gene>
    <name evidence="2" type="ORF">NCTC13148_04282</name>
</gene>
<dbReference type="NCBIfam" id="NF007366">
    <property type="entry name" value="PRK09863.1"/>
    <property type="match status" value="1"/>
</dbReference>
<evidence type="ECO:0000313" key="3">
    <source>
        <dbReference type="Proteomes" id="UP000254255"/>
    </source>
</evidence>
<evidence type="ECO:0000259" key="1">
    <source>
        <dbReference type="Pfam" id="PF08279"/>
    </source>
</evidence>
<dbReference type="EMBL" id="UGET01000004">
    <property type="protein sequence ID" value="STL89293.1"/>
    <property type="molecule type" value="Genomic_DNA"/>
</dbReference>
<proteinExistence type="predicted"/>
<dbReference type="Pfam" id="PF08279">
    <property type="entry name" value="HTH_11"/>
    <property type="match status" value="1"/>
</dbReference>
<feature type="domain" description="Helix-turn-helix type 11" evidence="1">
    <location>
        <begin position="5"/>
        <end position="60"/>
    </location>
</feature>
<dbReference type="Gene3D" id="1.10.10.10">
    <property type="entry name" value="Winged helix-like DNA-binding domain superfamily/Winged helix DNA-binding domain"/>
    <property type="match status" value="1"/>
</dbReference>
<dbReference type="AlphaFoldDB" id="A0A377CAP1"/>
<dbReference type="InterPro" id="IPR013196">
    <property type="entry name" value="HTH_11"/>
</dbReference>
<dbReference type="Proteomes" id="UP000254255">
    <property type="component" value="Unassembled WGS sequence"/>
</dbReference>
<reference evidence="2 3" key="1">
    <citation type="submission" date="2018-06" db="EMBL/GenBank/DDBJ databases">
        <authorList>
            <consortium name="Pathogen Informatics"/>
            <person name="Doyle S."/>
        </authorList>
    </citation>
    <scope>NUCLEOTIDE SEQUENCE [LARGE SCALE GENOMIC DNA]</scope>
    <source>
        <strain evidence="2 3">NCTC13148</strain>
    </source>
</reference>
<accession>A0A377CAP1</accession>
<organism evidence="2 3">
    <name type="scientific">Escherichia coli</name>
    <dbReference type="NCBI Taxonomy" id="562"/>
    <lineage>
        <taxon>Bacteria</taxon>
        <taxon>Pseudomonadati</taxon>
        <taxon>Pseudomonadota</taxon>
        <taxon>Gammaproteobacteria</taxon>
        <taxon>Enterobacterales</taxon>
        <taxon>Enterobacteriaceae</taxon>
        <taxon>Escherichia</taxon>
    </lineage>
</organism>
<protein>
    <submittedName>
        <fullName evidence="2">Frv operon regulatory protein</fullName>
    </submittedName>
</protein>
<sequence>MLNERQLKIVDLLEQQPRTPGELAQQTGVSGRTILRDIDYLNFTLNGKARIFASGSAGYQLEIFERRSFFQLLQKHDNDDRLLALLLLNTFTPRAQLASALNLPETWVAERLPRLKQRYERTCCLASRPGLGHFIDETEEKRVILLANLLRKDPFLIPLAGITRDNLQHLSTACDNQHRWPLMQGDYLSSLILAIYALRNQLTDEWPQYPGDEIKQIVEQSGMFLGDNAVRTLTGLIEKQHQQAQIISADNVQRLLQRVPGIASLNIIDTRLVENITGHLLRCLAAPVWIAEHRQSSMNNLKAAWPAAFDMSLHFITLLREQLDIPLFDSDLLGLYFACALERHQNERQPIILLSDQNAIATINQLAIERDVLNCRVIIARSLSELVAIREEIEPLLIINNSHYLLDDAVNNYITVKISLRLPVSNK</sequence>
<dbReference type="InterPro" id="IPR050661">
    <property type="entry name" value="BglG_antiterminators"/>
</dbReference>